<proteinExistence type="predicted"/>
<dbReference type="Proteomes" id="UP000037395">
    <property type="component" value="Unassembled WGS sequence"/>
</dbReference>
<evidence type="ECO:0000313" key="1">
    <source>
        <dbReference type="EMBL" id="OEV39721.1"/>
    </source>
</evidence>
<protein>
    <submittedName>
        <fullName evidence="1">Uncharacterized protein</fullName>
    </submittedName>
</protein>
<accession>A0A1E7NG84</accession>
<reference evidence="1" key="1">
    <citation type="submission" date="2016-08" db="EMBL/GenBank/DDBJ databases">
        <title>Sequencing, Assembly and Comparative Genomics of S. aureofaciens ATCC 10762.</title>
        <authorList>
            <person name="Gradnigo J.S."/>
            <person name="Johnson N."/>
            <person name="Somerville G.A."/>
        </authorList>
    </citation>
    <scope>NUCLEOTIDE SEQUENCE [LARGE SCALE GENOMIC DNA]</scope>
    <source>
        <strain evidence="1">ATCC 10762</strain>
    </source>
</reference>
<name>A0A1E7NG84_KITAU</name>
<sequence length="77" mass="7992">MKKNGQDRRKAVRIGMLTAAAGAMVLGTAVHDALALPPGSAVVVDAPADHSLRPEFTDGHRNHLRHGLVELPAGPPG</sequence>
<evidence type="ECO:0000313" key="2">
    <source>
        <dbReference type="Proteomes" id="UP000037395"/>
    </source>
</evidence>
<gene>
    <name evidence="1" type="ORF">HS99_0003420</name>
</gene>
<organism evidence="1 2">
    <name type="scientific">Kitasatospora aureofaciens</name>
    <name type="common">Streptomyces aureofaciens</name>
    <dbReference type="NCBI Taxonomy" id="1894"/>
    <lineage>
        <taxon>Bacteria</taxon>
        <taxon>Bacillati</taxon>
        <taxon>Actinomycetota</taxon>
        <taxon>Actinomycetes</taxon>
        <taxon>Kitasatosporales</taxon>
        <taxon>Streptomycetaceae</taxon>
        <taxon>Kitasatospora</taxon>
    </lineage>
</organism>
<dbReference type="EMBL" id="JPRF03000001">
    <property type="protein sequence ID" value="OEV39721.1"/>
    <property type="molecule type" value="Genomic_DNA"/>
</dbReference>
<dbReference type="AlphaFoldDB" id="A0A1E7NG84"/>
<keyword evidence="2" id="KW-1185">Reference proteome</keyword>
<comment type="caution">
    <text evidence="1">The sequence shown here is derived from an EMBL/GenBank/DDBJ whole genome shotgun (WGS) entry which is preliminary data.</text>
</comment>
<dbReference type="RefSeq" id="WP_030279464.1">
    <property type="nucleotide sequence ID" value="NZ_JBEZYM010000045.1"/>
</dbReference>